<keyword evidence="5" id="KW-1185">Reference proteome</keyword>
<feature type="domain" description="AAA+ ATPase" evidence="3">
    <location>
        <begin position="252"/>
        <end position="424"/>
    </location>
</feature>
<dbReference type="AlphaFoldDB" id="A0AAD2JPG5"/>
<dbReference type="PANTHER" id="PTHR23077">
    <property type="entry name" value="AAA-FAMILY ATPASE"/>
    <property type="match status" value="1"/>
</dbReference>
<dbReference type="Pfam" id="PF17862">
    <property type="entry name" value="AAA_lid_3"/>
    <property type="match status" value="1"/>
</dbReference>
<proteinExistence type="predicted"/>
<dbReference type="Proteomes" id="UP001295423">
    <property type="component" value="Unassembled WGS sequence"/>
</dbReference>
<comment type="caution">
    <text evidence="4">The sequence shown here is derived from an EMBL/GenBank/DDBJ whole genome shotgun (WGS) entry which is preliminary data.</text>
</comment>
<accession>A0AAD2JPG5</accession>
<protein>
    <recommendedName>
        <fullName evidence="3">AAA+ ATPase domain-containing protein</fullName>
    </recommendedName>
</protein>
<dbReference type="GO" id="GO:0005524">
    <property type="term" value="F:ATP binding"/>
    <property type="evidence" value="ECO:0007669"/>
    <property type="project" value="UniProtKB-KW"/>
</dbReference>
<dbReference type="GO" id="GO:0016887">
    <property type="term" value="F:ATP hydrolysis activity"/>
    <property type="evidence" value="ECO:0007669"/>
    <property type="project" value="InterPro"/>
</dbReference>
<name>A0AAD2JPG5_9STRA</name>
<dbReference type="EMBL" id="CAKOGP040002424">
    <property type="protein sequence ID" value="CAJ1969702.1"/>
    <property type="molecule type" value="Genomic_DNA"/>
</dbReference>
<keyword evidence="2" id="KW-0067">ATP-binding</keyword>
<keyword evidence="1" id="KW-0547">Nucleotide-binding</keyword>
<dbReference type="PANTHER" id="PTHR23077:SF171">
    <property type="entry name" value="NUCLEAR VALOSIN-CONTAINING PROTEIN-LIKE"/>
    <property type="match status" value="1"/>
</dbReference>
<evidence type="ECO:0000259" key="3">
    <source>
        <dbReference type="SMART" id="SM00382"/>
    </source>
</evidence>
<dbReference type="InterPro" id="IPR003593">
    <property type="entry name" value="AAA+_ATPase"/>
</dbReference>
<dbReference type="InterPro" id="IPR050168">
    <property type="entry name" value="AAA_ATPase_domain"/>
</dbReference>
<feature type="domain" description="AAA+ ATPase" evidence="3">
    <location>
        <begin position="578"/>
        <end position="728"/>
    </location>
</feature>
<gene>
    <name evidence="4" type="ORF">CYCCA115_LOCUS23846</name>
</gene>
<dbReference type="SMART" id="SM00382">
    <property type="entry name" value="AAA"/>
    <property type="match status" value="2"/>
</dbReference>
<evidence type="ECO:0000313" key="4">
    <source>
        <dbReference type="EMBL" id="CAJ1969702.1"/>
    </source>
</evidence>
<sequence length="817" mass="89045">MGRKKTKKQTLKSPDEDSVDILVQILEDAGIFQKNGAEEGSWETCSKSIETLAIKLEKYRSNNRNSDAIGESAVMMVLDIEEATRMVRQDAKTLEIEIEALDSGLQLCRDLELSSRQLCTLAKSLNGAISRQKWTAQDTLYDLIQTLDNLYSKTEDQSSTKSTLTNSASLFRKRCIEARHSPWREALSVLQDDYESNVIAPEVLEEVIAFGFEPKHNKLQLDDKQLSSVITHTTIFDAVQAFASGTGISHASFTSVLLLGPEGSGKTQCCDEIERMVKSMINVIRPTLPYDIMGKTIGATEDILVSILLGSPEPSIIILDDIDKILGSNYFSSATPTGGPSGDATSGQQVEPHVTTRLRSLFLSLLDRLKMASGSSNQTLLICTSVVDLGKSVGRFDKTYHLSIPDEQVRQAIIFRCIGTLKGLRSANSALHTVRDTERLFDNIVECTAGLSYAELAQNCRQAMLASCKQYESSQQTTSPEVLFLVTLREQVQMSTPNSLRSGFNADSLDMRVMSGKDLLEMSKNGQHQSNSFPFPLFGKSAGEAWENIRRTVVVPICQAMALKNLIYHTGGQGGRIFSGGVLLTGKPGCGKSALAYHAAMVASNLNPAVKLVDVSCTSLISKEVGSSERSVHRLFEAARAAAPCILLMDGIENVAAVRGNDNTTEGTMDRVLSTLLVELDGVNGEKSSEDNGAGFAVIGITHNSKWIDPALLRPGRLGHIIELGYPEYEARKEIVLREFKGAECVDDSSEYGFKDVKSLSDFIASKTEGFSGAIIIAVCNEAKMLSSRALTKESTHMELRPQHILSAIEARTGAIP</sequence>
<evidence type="ECO:0000256" key="1">
    <source>
        <dbReference type="ARBA" id="ARBA00022741"/>
    </source>
</evidence>
<organism evidence="4 5">
    <name type="scientific">Cylindrotheca closterium</name>
    <dbReference type="NCBI Taxonomy" id="2856"/>
    <lineage>
        <taxon>Eukaryota</taxon>
        <taxon>Sar</taxon>
        <taxon>Stramenopiles</taxon>
        <taxon>Ochrophyta</taxon>
        <taxon>Bacillariophyta</taxon>
        <taxon>Bacillariophyceae</taxon>
        <taxon>Bacillariophycidae</taxon>
        <taxon>Bacillariales</taxon>
        <taxon>Bacillariaceae</taxon>
        <taxon>Cylindrotheca</taxon>
    </lineage>
</organism>
<dbReference type="InterPro" id="IPR041569">
    <property type="entry name" value="AAA_lid_3"/>
</dbReference>
<dbReference type="InterPro" id="IPR027417">
    <property type="entry name" value="P-loop_NTPase"/>
</dbReference>
<dbReference type="Pfam" id="PF00004">
    <property type="entry name" value="AAA"/>
    <property type="match status" value="2"/>
</dbReference>
<dbReference type="Gene3D" id="1.10.8.60">
    <property type="match status" value="2"/>
</dbReference>
<reference evidence="4" key="1">
    <citation type="submission" date="2023-08" db="EMBL/GenBank/DDBJ databases">
        <authorList>
            <person name="Audoor S."/>
            <person name="Bilcke G."/>
        </authorList>
    </citation>
    <scope>NUCLEOTIDE SEQUENCE</scope>
</reference>
<dbReference type="InterPro" id="IPR003959">
    <property type="entry name" value="ATPase_AAA_core"/>
</dbReference>
<evidence type="ECO:0000256" key="2">
    <source>
        <dbReference type="ARBA" id="ARBA00022840"/>
    </source>
</evidence>
<evidence type="ECO:0000313" key="5">
    <source>
        <dbReference type="Proteomes" id="UP001295423"/>
    </source>
</evidence>
<dbReference type="Gene3D" id="3.40.50.300">
    <property type="entry name" value="P-loop containing nucleotide triphosphate hydrolases"/>
    <property type="match status" value="2"/>
</dbReference>
<dbReference type="SUPFAM" id="SSF52540">
    <property type="entry name" value="P-loop containing nucleoside triphosphate hydrolases"/>
    <property type="match status" value="2"/>
</dbReference>